<name>A0ABQ6N261_9STRA</name>
<proteinExistence type="predicted"/>
<sequence>MTTLASCRAGLRLVGHYGDSYNGNEDDGDWPSGCYFCDDTDWCDDGAWLNLHGSGSASDNAKPYCGLDFTPLSLGETLFVGDSDIDYWDASLSLVTPSYNVGYGGYT</sequence>
<evidence type="ECO:0000313" key="1">
    <source>
        <dbReference type="EMBL" id="GMI38171.1"/>
    </source>
</evidence>
<evidence type="ECO:0000313" key="2">
    <source>
        <dbReference type="Proteomes" id="UP001165060"/>
    </source>
</evidence>
<gene>
    <name evidence="1" type="ORF">TeGR_g12637</name>
</gene>
<protein>
    <submittedName>
        <fullName evidence="1">Uncharacterized protein</fullName>
    </submittedName>
</protein>
<accession>A0ABQ6N261</accession>
<organism evidence="1 2">
    <name type="scientific">Tetraparma gracilis</name>
    <dbReference type="NCBI Taxonomy" id="2962635"/>
    <lineage>
        <taxon>Eukaryota</taxon>
        <taxon>Sar</taxon>
        <taxon>Stramenopiles</taxon>
        <taxon>Ochrophyta</taxon>
        <taxon>Bolidophyceae</taxon>
        <taxon>Parmales</taxon>
        <taxon>Triparmaceae</taxon>
        <taxon>Tetraparma</taxon>
    </lineage>
</organism>
<dbReference type="Proteomes" id="UP001165060">
    <property type="component" value="Unassembled WGS sequence"/>
</dbReference>
<reference evidence="1 2" key="1">
    <citation type="journal article" date="2023" name="Commun. Biol.">
        <title>Genome analysis of Parmales, the sister group of diatoms, reveals the evolutionary specialization of diatoms from phago-mixotrophs to photoautotrophs.</title>
        <authorList>
            <person name="Ban H."/>
            <person name="Sato S."/>
            <person name="Yoshikawa S."/>
            <person name="Yamada K."/>
            <person name="Nakamura Y."/>
            <person name="Ichinomiya M."/>
            <person name="Sato N."/>
            <person name="Blanc-Mathieu R."/>
            <person name="Endo H."/>
            <person name="Kuwata A."/>
            <person name="Ogata H."/>
        </authorList>
    </citation>
    <scope>NUCLEOTIDE SEQUENCE [LARGE SCALE GENOMIC DNA]</scope>
</reference>
<dbReference type="EMBL" id="BRYB01003521">
    <property type="protein sequence ID" value="GMI38171.1"/>
    <property type="molecule type" value="Genomic_DNA"/>
</dbReference>
<comment type="caution">
    <text evidence="1">The sequence shown here is derived from an EMBL/GenBank/DDBJ whole genome shotgun (WGS) entry which is preliminary data.</text>
</comment>
<keyword evidence="2" id="KW-1185">Reference proteome</keyword>